<dbReference type="GO" id="GO:0008305">
    <property type="term" value="C:integrin complex"/>
    <property type="evidence" value="ECO:0007669"/>
    <property type="project" value="TreeGrafter"/>
</dbReference>
<evidence type="ECO:0000313" key="11">
    <source>
        <dbReference type="Proteomes" id="UP001154078"/>
    </source>
</evidence>
<keyword evidence="11" id="KW-1185">Reference proteome</keyword>
<dbReference type="InterPro" id="IPR015812">
    <property type="entry name" value="Integrin_bsu"/>
</dbReference>
<sequence length="418" mass="47982">MLFVKVAIFSVLLFVHFRNLNADCIQKKLCSACIQEPGCGWCEIAQKLEAYRKASFRKPDQMLDLTLARLKGEAKQWSVLYKGSWKTYDDFKAALLRTYWNTKKQREVRYKISHDRYEPTKGDSLFGHLAKQVELASLLTPAIPPDELLANLVQHYPEDIQNLWMVKGSQTVIEFGEFLRQYQDTSSYTFREVHCLNETSELAKNCSGFYTITSSKADMNDEPLSSNIHVKPQKIVVNLRKNQKYKFNFLYQQASDYPVDLYFIMDMSNSMRKVKKTIGNLGKSILEKLNKLTKNSRIGFGSFIDKACLPFQNTGNNTIKENTYSFKNNIALTNNSEKFKKAVEDALTLPNLDCPESGFDALMQAMVCKKEINWREDSRHIIILATDAASHMAGKTYTFLRKHFIKKVPGGFLTKKPA</sequence>
<dbReference type="AlphaFoldDB" id="A0A9P0FDU1"/>
<feature type="signal peptide" evidence="8">
    <location>
        <begin position="1"/>
        <end position="22"/>
    </location>
</feature>
<keyword evidence="3" id="KW-0812">Transmembrane</keyword>
<dbReference type="GO" id="GO:0033627">
    <property type="term" value="P:cell adhesion mediated by integrin"/>
    <property type="evidence" value="ECO:0007669"/>
    <property type="project" value="TreeGrafter"/>
</dbReference>
<dbReference type="SMART" id="SM00187">
    <property type="entry name" value="INB"/>
    <property type="match status" value="1"/>
</dbReference>
<dbReference type="GO" id="GO:0098609">
    <property type="term" value="P:cell-cell adhesion"/>
    <property type="evidence" value="ECO:0007669"/>
    <property type="project" value="TreeGrafter"/>
</dbReference>
<evidence type="ECO:0000256" key="4">
    <source>
        <dbReference type="ARBA" id="ARBA00023037"/>
    </source>
</evidence>
<evidence type="ECO:0000256" key="2">
    <source>
        <dbReference type="ARBA" id="ARBA00007449"/>
    </source>
</evidence>
<protein>
    <recommendedName>
        <fullName evidence="9">Integrin beta subunit VWA domain-containing protein</fullName>
    </recommendedName>
</protein>
<keyword evidence="5" id="KW-0472">Membrane</keyword>
<dbReference type="GO" id="GO:0009986">
    <property type="term" value="C:cell surface"/>
    <property type="evidence" value="ECO:0007669"/>
    <property type="project" value="TreeGrafter"/>
</dbReference>
<accession>A0A9P0FDU1</accession>
<keyword evidence="6" id="KW-1015">Disulfide bond</keyword>
<reference evidence="10" key="1">
    <citation type="submission" date="2021-12" db="EMBL/GenBank/DDBJ databases">
        <authorList>
            <person name="King R."/>
        </authorList>
    </citation>
    <scope>NUCLEOTIDE SEQUENCE</scope>
</reference>
<gene>
    <name evidence="10" type="ORF">MELIAE_LOCUS2880</name>
</gene>
<dbReference type="GO" id="GO:0007229">
    <property type="term" value="P:integrin-mediated signaling pathway"/>
    <property type="evidence" value="ECO:0007669"/>
    <property type="project" value="UniProtKB-KW"/>
</dbReference>
<comment type="similarity">
    <text evidence="2">Belongs to the integrin beta chain family.</text>
</comment>
<dbReference type="SUPFAM" id="SSF53300">
    <property type="entry name" value="vWA-like"/>
    <property type="match status" value="1"/>
</dbReference>
<dbReference type="GO" id="GO:0016477">
    <property type="term" value="P:cell migration"/>
    <property type="evidence" value="ECO:0007669"/>
    <property type="project" value="TreeGrafter"/>
</dbReference>
<dbReference type="GO" id="GO:0005178">
    <property type="term" value="F:integrin binding"/>
    <property type="evidence" value="ECO:0007669"/>
    <property type="project" value="TreeGrafter"/>
</dbReference>
<dbReference type="Pfam" id="PF00362">
    <property type="entry name" value="Integrin_beta"/>
    <property type="match status" value="1"/>
</dbReference>
<keyword evidence="7" id="KW-0325">Glycoprotein</keyword>
<feature type="chain" id="PRO_5040487830" description="Integrin beta subunit VWA domain-containing protein" evidence="8">
    <location>
        <begin position="23"/>
        <end position="418"/>
    </location>
</feature>
<dbReference type="Gene3D" id="2.60.40.1510">
    <property type="entry name" value="ntegrin, alpha v. Chain A, domain 3"/>
    <property type="match status" value="1"/>
</dbReference>
<dbReference type="OrthoDB" id="410592at2759"/>
<dbReference type="EMBL" id="OV121142">
    <property type="protein sequence ID" value="CAH0549870.1"/>
    <property type="molecule type" value="Genomic_DNA"/>
</dbReference>
<evidence type="ECO:0000313" key="10">
    <source>
        <dbReference type="EMBL" id="CAH0549870.1"/>
    </source>
</evidence>
<keyword evidence="8" id="KW-0732">Signal</keyword>
<evidence type="ECO:0000256" key="5">
    <source>
        <dbReference type="ARBA" id="ARBA00023136"/>
    </source>
</evidence>
<dbReference type="PANTHER" id="PTHR10082:SF60">
    <property type="entry name" value="INTEGRIN BETA-PS"/>
    <property type="match status" value="1"/>
</dbReference>
<feature type="domain" description="Integrin beta subunit VWA" evidence="9">
    <location>
        <begin position="186"/>
        <end position="418"/>
    </location>
</feature>
<evidence type="ECO:0000256" key="3">
    <source>
        <dbReference type="ARBA" id="ARBA00022692"/>
    </source>
</evidence>
<evidence type="ECO:0000256" key="8">
    <source>
        <dbReference type="SAM" id="SignalP"/>
    </source>
</evidence>
<dbReference type="Proteomes" id="UP001154078">
    <property type="component" value="Chromosome 11"/>
</dbReference>
<dbReference type="InterPro" id="IPR002369">
    <property type="entry name" value="Integrin_bsu_VWA"/>
</dbReference>
<organism evidence="10 11">
    <name type="scientific">Brassicogethes aeneus</name>
    <name type="common">Rape pollen beetle</name>
    <name type="synonym">Meligethes aeneus</name>
    <dbReference type="NCBI Taxonomy" id="1431903"/>
    <lineage>
        <taxon>Eukaryota</taxon>
        <taxon>Metazoa</taxon>
        <taxon>Ecdysozoa</taxon>
        <taxon>Arthropoda</taxon>
        <taxon>Hexapoda</taxon>
        <taxon>Insecta</taxon>
        <taxon>Pterygota</taxon>
        <taxon>Neoptera</taxon>
        <taxon>Endopterygota</taxon>
        <taxon>Coleoptera</taxon>
        <taxon>Polyphaga</taxon>
        <taxon>Cucujiformia</taxon>
        <taxon>Nitidulidae</taxon>
        <taxon>Meligethinae</taxon>
        <taxon>Brassicogethes</taxon>
    </lineage>
</organism>
<dbReference type="InterPro" id="IPR036465">
    <property type="entry name" value="vWFA_dom_sf"/>
</dbReference>
<name>A0A9P0FDU1_BRAAE</name>
<evidence type="ECO:0000256" key="7">
    <source>
        <dbReference type="ARBA" id="ARBA00023180"/>
    </source>
</evidence>
<dbReference type="GO" id="GO:0007160">
    <property type="term" value="P:cell-matrix adhesion"/>
    <property type="evidence" value="ECO:0007669"/>
    <property type="project" value="TreeGrafter"/>
</dbReference>
<proteinExistence type="inferred from homology"/>
<evidence type="ECO:0000256" key="6">
    <source>
        <dbReference type="ARBA" id="ARBA00023157"/>
    </source>
</evidence>
<dbReference type="GO" id="GO:0005925">
    <property type="term" value="C:focal adhesion"/>
    <property type="evidence" value="ECO:0007669"/>
    <property type="project" value="TreeGrafter"/>
</dbReference>
<keyword evidence="4" id="KW-0401">Integrin</keyword>
<dbReference type="PANTHER" id="PTHR10082">
    <property type="entry name" value="INTEGRIN BETA SUBUNIT"/>
    <property type="match status" value="1"/>
</dbReference>
<evidence type="ECO:0000256" key="1">
    <source>
        <dbReference type="ARBA" id="ARBA00004479"/>
    </source>
</evidence>
<evidence type="ECO:0000259" key="9">
    <source>
        <dbReference type="SMART" id="SM00187"/>
    </source>
</evidence>
<comment type="subcellular location">
    <subcellularLocation>
        <location evidence="1">Membrane</location>
        <topology evidence="1">Single-pass type I membrane protein</topology>
    </subcellularLocation>
</comment>
<dbReference type="Gene3D" id="3.40.50.410">
    <property type="entry name" value="von Willebrand factor, type A domain"/>
    <property type="match status" value="1"/>
</dbReference>